<feature type="domain" description="Pseudouridine synthase RsuA/RluA-like" evidence="4">
    <location>
        <begin position="17"/>
        <end position="196"/>
    </location>
</feature>
<dbReference type="EMBL" id="JAGQHR010000858">
    <property type="protein sequence ID" value="MCA9729828.1"/>
    <property type="molecule type" value="Genomic_DNA"/>
</dbReference>
<keyword evidence="2" id="KW-0413">Isomerase</keyword>
<comment type="similarity">
    <text evidence="1">Belongs to the pseudouridine synthase RluA family.</text>
</comment>
<dbReference type="GO" id="GO:0140098">
    <property type="term" value="F:catalytic activity, acting on RNA"/>
    <property type="evidence" value="ECO:0007669"/>
    <property type="project" value="UniProtKB-ARBA"/>
</dbReference>
<reference evidence="5" key="2">
    <citation type="journal article" date="2021" name="Microbiome">
        <title>Successional dynamics and alternative stable states in a saline activated sludge microbial community over 9 years.</title>
        <authorList>
            <person name="Wang Y."/>
            <person name="Ye J."/>
            <person name="Ju F."/>
            <person name="Liu L."/>
            <person name="Boyd J.A."/>
            <person name="Deng Y."/>
            <person name="Parks D.H."/>
            <person name="Jiang X."/>
            <person name="Yin X."/>
            <person name="Woodcroft B.J."/>
            <person name="Tyson G.W."/>
            <person name="Hugenholtz P."/>
            <person name="Polz M.F."/>
            <person name="Zhang T."/>
        </authorList>
    </citation>
    <scope>NUCLEOTIDE SEQUENCE</scope>
    <source>
        <strain evidence="5">HKST-UBA01</strain>
    </source>
</reference>
<gene>
    <name evidence="5" type="ORF">KC729_19245</name>
</gene>
<feature type="region of interest" description="Disordered" evidence="3">
    <location>
        <begin position="50"/>
        <end position="77"/>
    </location>
</feature>
<dbReference type="PANTHER" id="PTHR21600">
    <property type="entry name" value="MITOCHONDRIAL RNA PSEUDOURIDINE SYNTHASE"/>
    <property type="match status" value="1"/>
</dbReference>
<sequence length="203" mass="23181">MSRPHEFRIVFEDRFLIAVDKPARLLTVPTPRGERNTLVHLIERYLEHRGARPHASPVRPGSDRTRAGSSSSGRRPAWRRSARIVEVVHRLDRDTSGLLVFAKDAPTGEDLRAQFFDHRAERIYLAVVAGRMQLDRGTFDSYLATNRGLHRYSSGPQGEGERAVTHYRVRERSPHATLVEVRLETGRRNQIRVHFAEAGHPVI</sequence>
<evidence type="ECO:0000256" key="1">
    <source>
        <dbReference type="ARBA" id="ARBA00010876"/>
    </source>
</evidence>
<feature type="non-terminal residue" evidence="5">
    <location>
        <position position="203"/>
    </location>
</feature>
<proteinExistence type="inferred from homology"/>
<accession>A0A956M2X7</accession>
<evidence type="ECO:0000313" key="5">
    <source>
        <dbReference type="EMBL" id="MCA9729828.1"/>
    </source>
</evidence>
<dbReference type="GO" id="GO:0000455">
    <property type="term" value="P:enzyme-directed rRNA pseudouridine synthesis"/>
    <property type="evidence" value="ECO:0007669"/>
    <property type="project" value="TreeGrafter"/>
</dbReference>
<dbReference type="InterPro" id="IPR050188">
    <property type="entry name" value="RluA_PseudoU_synthase"/>
</dbReference>
<dbReference type="AlphaFoldDB" id="A0A956M2X7"/>
<organism evidence="5 6">
    <name type="scientific">Eiseniibacteriota bacterium</name>
    <dbReference type="NCBI Taxonomy" id="2212470"/>
    <lineage>
        <taxon>Bacteria</taxon>
        <taxon>Candidatus Eiseniibacteriota</taxon>
    </lineage>
</organism>
<dbReference type="SUPFAM" id="SSF55120">
    <property type="entry name" value="Pseudouridine synthase"/>
    <property type="match status" value="1"/>
</dbReference>
<dbReference type="GO" id="GO:0009982">
    <property type="term" value="F:pseudouridine synthase activity"/>
    <property type="evidence" value="ECO:0007669"/>
    <property type="project" value="InterPro"/>
</dbReference>
<reference evidence="5" key="1">
    <citation type="submission" date="2020-04" db="EMBL/GenBank/DDBJ databases">
        <authorList>
            <person name="Zhang T."/>
        </authorList>
    </citation>
    <scope>NUCLEOTIDE SEQUENCE</scope>
    <source>
        <strain evidence="5">HKST-UBA01</strain>
    </source>
</reference>
<comment type="caution">
    <text evidence="5">The sequence shown here is derived from an EMBL/GenBank/DDBJ whole genome shotgun (WGS) entry which is preliminary data.</text>
</comment>
<evidence type="ECO:0000313" key="6">
    <source>
        <dbReference type="Proteomes" id="UP000697710"/>
    </source>
</evidence>
<dbReference type="GO" id="GO:0003723">
    <property type="term" value="F:RNA binding"/>
    <property type="evidence" value="ECO:0007669"/>
    <property type="project" value="InterPro"/>
</dbReference>
<name>A0A956M2X7_UNCEI</name>
<dbReference type="CDD" id="cd02869">
    <property type="entry name" value="PseudoU_synth_RluA_like"/>
    <property type="match status" value="1"/>
</dbReference>
<protein>
    <submittedName>
        <fullName evidence="5">RNA pseudouridine synthase</fullName>
    </submittedName>
</protein>
<dbReference type="InterPro" id="IPR006145">
    <property type="entry name" value="PsdUridine_synth_RsuA/RluA"/>
</dbReference>
<dbReference type="Pfam" id="PF00849">
    <property type="entry name" value="PseudoU_synth_2"/>
    <property type="match status" value="1"/>
</dbReference>
<dbReference type="InterPro" id="IPR006224">
    <property type="entry name" value="PsdUridine_synth_RluA-like_CS"/>
</dbReference>
<dbReference type="PROSITE" id="PS01129">
    <property type="entry name" value="PSI_RLU"/>
    <property type="match status" value="1"/>
</dbReference>
<evidence type="ECO:0000256" key="2">
    <source>
        <dbReference type="ARBA" id="ARBA00023235"/>
    </source>
</evidence>
<dbReference type="PANTHER" id="PTHR21600:SF44">
    <property type="entry name" value="RIBOSOMAL LARGE SUBUNIT PSEUDOURIDINE SYNTHASE D"/>
    <property type="match status" value="1"/>
</dbReference>
<dbReference type="Gene3D" id="3.30.2350.10">
    <property type="entry name" value="Pseudouridine synthase"/>
    <property type="match status" value="1"/>
</dbReference>
<evidence type="ECO:0000256" key="3">
    <source>
        <dbReference type="SAM" id="MobiDB-lite"/>
    </source>
</evidence>
<dbReference type="Proteomes" id="UP000697710">
    <property type="component" value="Unassembled WGS sequence"/>
</dbReference>
<evidence type="ECO:0000259" key="4">
    <source>
        <dbReference type="Pfam" id="PF00849"/>
    </source>
</evidence>
<dbReference type="InterPro" id="IPR020103">
    <property type="entry name" value="PsdUridine_synth_cat_dom_sf"/>
</dbReference>